<comment type="similarity">
    <text evidence="3">Belongs to the CENP-U/AME1 family.</text>
</comment>
<feature type="compositionally biased region" description="Low complexity" evidence="11">
    <location>
        <begin position="190"/>
        <end position="208"/>
    </location>
</feature>
<evidence type="ECO:0000256" key="9">
    <source>
        <dbReference type="ARBA" id="ARBA00031456"/>
    </source>
</evidence>
<dbReference type="GeneTree" id="ENSGT00390000015511"/>
<keyword evidence="8" id="KW-0137">Centromere</keyword>
<feature type="compositionally biased region" description="Basic and acidic residues" evidence="11">
    <location>
        <begin position="95"/>
        <end position="118"/>
    </location>
</feature>
<accession>A0A3B4EPZ3</accession>
<proteinExistence type="inferred from homology"/>
<dbReference type="Ensembl" id="ENSPNYT00000000031.1">
    <property type="protein sequence ID" value="ENSPNYP00000000030.1"/>
    <property type="gene ID" value="ENSPNYG00000000023.1"/>
</dbReference>
<keyword evidence="5" id="KW-0158">Chromosome</keyword>
<evidence type="ECO:0000256" key="7">
    <source>
        <dbReference type="ARBA" id="ARBA00023242"/>
    </source>
</evidence>
<feature type="region of interest" description="Disordered" evidence="11">
    <location>
        <begin position="59"/>
        <end position="282"/>
    </location>
</feature>
<dbReference type="PANTHER" id="PTHR32222:SF1">
    <property type="entry name" value="CENTROMERE PROTEIN U"/>
    <property type="match status" value="1"/>
</dbReference>
<feature type="compositionally biased region" description="Basic and acidic residues" evidence="11">
    <location>
        <begin position="179"/>
        <end position="189"/>
    </location>
</feature>
<dbReference type="PANTHER" id="PTHR32222">
    <property type="entry name" value="CENTROMERE PROTEIN U"/>
    <property type="match status" value="1"/>
</dbReference>
<evidence type="ECO:0000256" key="2">
    <source>
        <dbReference type="ARBA" id="ARBA00004584"/>
    </source>
</evidence>
<evidence type="ECO:0000256" key="6">
    <source>
        <dbReference type="ARBA" id="ARBA00023054"/>
    </source>
</evidence>
<evidence type="ECO:0000256" key="1">
    <source>
        <dbReference type="ARBA" id="ARBA00004123"/>
    </source>
</evidence>
<dbReference type="Pfam" id="PF13097">
    <property type="entry name" value="CENP-U"/>
    <property type="match status" value="1"/>
</dbReference>
<dbReference type="GO" id="GO:0000775">
    <property type="term" value="C:chromosome, centromeric region"/>
    <property type="evidence" value="ECO:0007669"/>
    <property type="project" value="UniProtKB-SubCell"/>
</dbReference>
<sequence>MAFCLCSAKKRRGTRVSAAPPVESEKASAFDQMDSTNLSSIDKASFLAGLQINYGNPLHSTAMEEDLNVPEEEQNRPENPGKATGGQRGSAVKRNVAEEGRENRKEEKKVERGRRSAGEKGQTSPEKKATADEQAEPHVEVHKSVPEKDSQPAPKAIQKRLIGKKPAKRRSARPVNNQQRKEDKKRKSESASGRSSDSQSQSSGPAPQKSRRVLSSDEEDVDVDSSWNPSPKKAVRGSLGRMKKSLYEKSKARKSSSGSGSGEPEQASTGEQRRKKRGQHRGTELEVLLDSFLDFCEQYRESVGSKAVRHTIDRFSSNVKDQLTEKITSLKELKFLKRENNKVGSLIRKNTQRLFDAKHEMMRAERQAWLLEKEKAELQQRLADLRRSQAFLHDIRELNRQYLDYRQKHPNEKETYGASSLPALLLETKHIKTAERKET</sequence>
<dbReference type="GO" id="GO:0005634">
    <property type="term" value="C:nucleus"/>
    <property type="evidence" value="ECO:0007669"/>
    <property type="project" value="UniProtKB-SubCell"/>
</dbReference>
<dbReference type="InterPro" id="IPR025214">
    <property type="entry name" value="CENP-U"/>
</dbReference>
<keyword evidence="7" id="KW-0539">Nucleus</keyword>
<feature type="region of interest" description="Disordered" evidence="11">
    <location>
        <begin position="10"/>
        <end position="35"/>
    </location>
</feature>
<feature type="compositionally biased region" description="Acidic residues" evidence="11">
    <location>
        <begin position="63"/>
        <end position="72"/>
    </location>
</feature>
<dbReference type="STRING" id="303518.ENSPNYP00000000030"/>
<evidence type="ECO:0000256" key="8">
    <source>
        <dbReference type="ARBA" id="ARBA00023328"/>
    </source>
</evidence>
<evidence type="ECO:0000256" key="11">
    <source>
        <dbReference type="SAM" id="MobiDB-lite"/>
    </source>
</evidence>
<evidence type="ECO:0000256" key="5">
    <source>
        <dbReference type="ARBA" id="ARBA00022454"/>
    </source>
</evidence>
<feature type="compositionally biased region" description="Basic and acidic residues" evidence="11">
    <location>
        <begin position="125"/>
        <end position="150"/>
    </location>
</feature>
<name>A0A3B4EPZ3_9CICH</name>
<protein>
    <recommendedName>
        <fullName evidence="4">Centromere protein U</fullName>
    </recommendedName>
    <alternativeName>
        <fullName evidence="9">MLF1-interacting protein</fullName>
    </alternativeName>
</protein>
<evidence type="ECO:0000313" key="12">
    <source>
        <dbReference type="Ensembl" id="ENSPNYP00000000030.1"/>
    </source>
</evidence>
<reference evidence="12" key="1">
    <citation type="submission" date="2023-09" db="UniProtKB">
        <authorList>
            <consortium name="Ensembl"/>
        </authorList>
    </citation>
    <scope>IDENTIFICATION</scope>
</reference>
<evidence type="ECO:0000256" key="10">
    <source>
        <dbReference type="SAM" id="Coils"/>
    </source>
</evidence>
<feature type="compositionally biased region" description="Basic residues" evidence="11">
    <location>
        <begin position="157"/>
        <end position="172"/>
    </location>
</feature>
<comment type="subcellular location">
    <subcellularLocation>
        <location evidence="2">Chromosome</location>
        <location evidence="2">Centromere</location>
    </subcellularLocation>
    <subcellularLocation>
        <location evidence="1">Nucleus</location>
    </subcellularLocation>
</comment>
<evidence type="ECO:0000256" key="4">
    <source>
        <dbReference type="ARBA" id="ARBA00016402"/>
    </source>
</evidence>
<keyword evidence="6 10" id="KW-0175">Coiled coil</keyword>
<organism evidence="12">
    <name type="scientific">Pundamilia nyererei</name>
    <dbReference type="NCBI Taxonomy" id="303518"/>
    <lineage>
        <taxon>Eukaryota</taxon>
        <taxon>Metazoa</taxon>
        <taxon>Chordata</taxon>
        <taxon>Craniata</taxon>
        <taxon>Vertebrata</taxon>
        <taxon>Euteleostomi</taxon>
        <taxon>Actinopterygii</taxon>
        <taxon>Neopterygii</taxon>
        <taxon>Teleostei</taxon>
        <taxon>Neoteleostei</taxon>
        <taxon>Acanthomorphata</taxon>
        <taxon>Ovalentaria</taxon>
        <taxon>Cichlomorphae</taxon>
        <taxon>Cichliformes</taxon>
        <taxon>Cichlidae</taxon>
        <taxon>African cichlids</taxon>
        <taxon>Pseudocrenilabrinae</taxon>
        <taxon>Haplochromini</taxon>
        <taxon>Pundamilia</taxon>
    </lineage>
</organism>
<evidence type="ECO:0000256" key="3">
    <source>
        <dbReference type="ARBA" id="ARBA00010440"/>
    </source>
</evidence>
<feature type="coiled-coil region" evidence="10">
    <location>
        <begin position="361"/>
        <end position="388"/>
    </location>
</feature>
<dbReference type="AlphaFoldDB" id="A0A3B4EPZ3"/>